<evidence type="ECO:0000256" key="6">
    <source>
        <dbReference type="ARBA" id="ARBA00023049"/>
    </source>
</evidence>
<keyword evidence="3" id="KW-0479">Metal-binding</keyword>
<comment type="cofactor">
    <cofactor evidence="1">
        <name>Zn(2+)</name>
        <dbReference type="ChEBI" id="CHEBI:29105"/>
    </cofactor>
</comment>
<evidence type="ECO:0000313" key="7">
    <source>
        <dbReference type="EMBL" id="TFK99518.1"/>
    </source>
</evidence>
<dbReference type="Gene3D" id="2.60.40.2970">
    <property type="match status" value="1"/>
</dbReference>
<organism evidence="7 8">
    <name type="scientific">Pterulicium gracile</name>
    <dbReference type="NCBI Taxonomy" id="1884261"/>
    <lineage>
        <taxon>Eukaryota</taxon>
        <taxon>Fungi</taxon>
        <taxon>Dikarya</taxon>
        <taxon>Basidiomycota</taxon>
        <taxon>Agaricomycotina</taxon>
        <taxon>Agaricomycetes</taxon>
        <taxon>Agaricomycetidae</taxon>
        <taxon>Agaricales</taxon>
        <taxon>Pleurotineae</taxon>
        <taxon>Pterulaceae</taxon>
        <taxon>Pterulicium</taxon>
    </lineage>
</organism>
<protein>
    <submittedName>
        <fullName evidence="7">Uncharacterized protein</fullName>
    </submittedName>
</protein>
<sequence length="334" mass="36399">MQARTGQVIPGLAFDRPTRETSVFTANREFAIFPFFPSIMKLQAFVILLNPTLALAEVINTALSEPTSRLAIEITSSKGPTVRSVDDLVVLVSTVTNQGEHPIRVVKYGGILDRRPTQSFLVRRGDQDSSMGPQLALTYDDEALFTSIAPNQSITTQHRVTALYDFRALGTGEFTFIPIVQLCPSEQPEPVHVSSAITMTVTEDVAGPRLDKRAAIASCTTNTTQLDILTAAYHESKILAAEASRHVTSNPTGPLVSSRADPFLMCPGNHVLAYTNVLNSSSYFGPMVFEQLPPHRLCSGSPIHEKNIRAGMVLQQVFTLTNIADPRLDAITGY</sequence>
<dbReference type="GO" id="GO:0006508">
    <property type="term" value="P:proteolysis"/>
    <property type="evidence" value="ECO:0007669"/>
    <property type="project" value="UniProtKB-KW"/>
</dbReference>
<dbReference type="PANTHER" id="PTHR37016">
    <property type="match status" value="1"/>
</dbReference>
<evidence type="ECO:0000256" key="1">
    <source>
        <dbReference type="ARBA" id="ARBA00001947"/>
    </source>
</evidence>
<dbReference type="GO" id="GO:0046872">
    <property type="term" value="F:metal ion binding"/>
    <property type="evidence" value="ECO:0007669"/>
    <property type="project" value="UniProtKB-KW"/>
</dbReference>
<reference evidence="7 8" key="1">
    <citation type="journal article" date="2019" name="Nat. Ecol. Evol.">
        <title>Megaphylogeny resolves global patterns of mushroom evolution.</title>
        <authorList>
            <person name="Varga T."/>
            <person name="Krizsan K."/>
            <person name="Foldi C."/>
            <person name="Dima B."/>
            <person name="Sanchez-Garcia M."/>
            <person name="Sanchez-Ramirez S."/>
            <person name="Szollosi G.J."/>
            <person name="Szarkandi J.G."/>
            <person name="Papp V."/>
            <person name="Albert L."/>
            <person name="Andreopoulos W."/>
            <person name="Angelini C."/>
            <person name="Antonin V."/>
            <person name="Barry K.W."/>
            <person name="Bougher N.L."/>
            <person name="Buchanan P."/>
            <person name="Buyck B."/>
            <person name="Bense V."/>
            <person name="Catcheside P."/>
            <person name="Chovatia M."/>
            <person name="Cooper J."/>
            <person name="Damon W."/>
            <person name="Desjardin D."/>
            <person name="Finy P."/>
            <person name="Geml J."/>
            <person name="Haridas S."/>
            <person name="Hughes K."/>
            <person name="Justo A."/>
            <person name="Karasinski D."/>
            <person name="Kautmanova I."/>
            <person name="Kiss B."/>
            <person name="Kocsube S."/>
            <person name="Kotiranta H."/>
            <person name="LaButti K.M."/>
            <person name="Lechner B.E."/>
            <person name="Liimatainen K."/>
            <person name="Lipzen A."/>
            <person name="Lukacs Z."/>
            <person name="Mihaltcheva S."/>
            <person name="Morgado L.N."/>
            <person name="Niskanen T."/>
            <person name="Noordeloos M.E."/>
            <person name="Ohm R.A."/>
            <person name="Ortiz-Santana B."/>
            <person name="Ovrebo C."/>
            <person name="Racz N."/>
            <person name="Riley R."/>
            <person name="Savchenko A."/>
            <person name="Shiryaev A."/>
            <person name="Soop K."/>
            <person name="Spirin V."/>
            <person name="Szebenyi C."/>
            <person name="Tomsovsky M."/>
            <person name="Tulloss R.E."/>
            <person name="Uehling J."/>
            <person name="Grigoriev I.V."/>
            <person name="Vagvolgyi C."/>
            <person name="Papp T."/>
            <person name="Martin F.M."/>
            <person name="Miettinen O."/>
            <person name="Hibbett D.S."/>
            <person name="Nagy L.G."/>
        </authorList>
    </citation>
    <scope>NUCLEOTIDE SEQUENCE [LARGE SCALE GENOMIC DNA]</scope>
    <source>
        <strain evidence="7 8">CBS 309.79</strain>
    </source>
</reference>
<accession>A0A5C3QH68</accession>
<gene>
    <name evidence="7" type="ORF">BDV98DRAFT_594833</name>
</gene>
<dbReference type="OrthoDB" id="412874at2759"/>
<keyword evidence="6" id="KW-0482">Metalloprotease</keyword>
<dbReference type="AlphaFoldDB" id="A0A5C3QH68"/>
<evidence type="ECO:0000256" key="2">
    <source>
        <dbReference type="ARBA" id="ARBA00022670"/>
    </source>
</evidence>
<dbReference type="GO" id="GO:0008237">
    <property type="term" value="F:metallopeptidase activity"/>
    <property type="evidence" value="ECO:0007669"/>
    <property type="project" value="UniProtKB-KW"/>
</dbReference>
<name>A0A5C3QH68_9AGAR</name>
<keyword evidence="2" id="KW-0645">Protease</keyword>
<keyword evidence="5" id="KW-0862">Zinc</keyword>
<proteinExistence type="predicted"/>
<dbReference type="EMBL" id="ML178833">
    <property type="protein sequence ID" value="TFK99518.1"/>
    <property type="molecule type" value="Genomic_DNA"/>
</dbReference>
<evidence type="ECO:0000313" key="8">
    <source>
        <dbReference type="Proteomes" id="UP000305067"/>
    </source>
</evidence>
<evidence type="ECO:0000256" key="3">
    <source>
        <dbReference type="ARBA" id="ARBA00022723"/>
    </source>
</evidence>
<dbReference type="PANTHER" id="PTHR37016:SF3">
    <property type="entry name" value="NEUTRAL PROTEASE 2-RELATED"/>
    <property type="match status" value="1"/>
</dbReference>
<dbReference type="Proteomes" id="UP000305067">
    <property type="component" value="Unassembled WGS sequence"/>
</dbReference>
<dbReference type="STRING" id="1884261.A0A5C3QH68"/>
<evidence type="ECO:0000256" key="5">
    <source>
        <dbReference type="ARBA" id="ARBA00022833"/>
    </source>
</evidence>
<keyword evidence="8" id="KW-1185">Reference proteome</keyword>
<dbReference type="InterPro" id="IPR050414">
    <property type="entry name" value="Fungal_M35_metalloproteases"/>
</dbReference>
<keyword evidence="4" id="KW-0378">Hydrolase</keyword>
<evidence type="ECO:0000256" key="4">
    <source>
        <dbReference type="ARBA" id="ARBA00022801"/>
    </source>
</evidence>